<dbReference type="PANTHER" id="PTHR33096">
    <property type="entry name" value="CXC2 DOMAIN-CONTAINING PROTEIN"/>
    <property type="match status" value="1"/>
</dbReference>
<feature type="region of interest" description="Disordered" evidence="1">
    <location>
        <begin position="1"/>
        <end position="74"/>
    </location>
</feature>
<gene>
    <name evidence="3" type="ORF">CVT24_005956</name>
</gene>
<dbReference type="Pfam" id="PF18758">
    <property type="entry name" value="KDZ"/>
    <property type="match status" value="1"/>
</dbReference>
<dbReference type="EMBL" id="NHTK01001260">
    <property type="protein sequence ID" value="PPR01280.1"/>
    <property type="molecule type" value="Genomic_DNA"/>
</dbReference>
<evidence type="ECO:0000256" key="1">
    <source>
        <dbReference type="SAM" id="MobiDB-lite"/>
    </source>
</evidence>
<dbReference type="Proteomes" id="UP000284842">
    <property type="component" value="Unassembled WGS sequence"/>
</dbReference>
<dbReference type="OrthoDB" id="3214502at2759"/>
<evidence type="ECO:0000313" key="3">
    <source>
        <dbReference type="EMBL" id="PPR01280.1"/>
    </source>
</evidence>
<protein>
    <recommendedName>
        <fullName evidence="2">CxC2-like cysteine cluster KDZ transposase-associated domain-containing protein</fullName>
    </recommendedName>
</protein>
<name>A0A409YE49_9AGAR</name>
<dbReference type="AlphaFoldDB" id="A0A409YE49"/>
<feature type="compositionally biased region" description="Polar residues" evidence="1">
    <location>
        <begin position="58"/>
        <end position="73"/>
    </location>
</feature>
<keyword evidence="4" id="KW-1185">Reference proteome</keyword>
<dbReference type="InParanoid" id="A0A409YE49"/>
<feature type="domain" description="CxC2-like cysteine cluster KDZ transposase-associated" evidence="2">
    <location>
        <begin position="369"/>
        <end position="444"/>
    </location>
</feature>
<dbReference type="PANTHER" id="PTHR33096:SF1">
    <property type="entry name" value="CXC1-LIKE CYSTEINE CLUSTER ASSOCIATED WITH KDZ TRANSPOSASES DOMAIN-CONTAINING PROTEIN"/>
    <property type="match status" value="1"/>
</dbReference>
<dbReference type="Pfam" id="PF18803">
    <property type="entry name" value="CxC2"/>
    <property type="match status" value="1"/>
</dbReference>
<accession>A0A409YE49</accession>
<evidence type="ECO:0000313" key="4">
    <source>
        <dbReference type="Proteomes" id="UP000284842"/>
    </source>
</evidence>
<feature type="compositionally biased region" description="Basic and acidic residues" evidence="1">
    <location>
        <begin position="28"/>
        <end position="37"/>
    </location>
</feature>
<organism evidence="3 4">
    <name type="scientific">Panaeolus cyanescens</name>
    <dbReference type="NCBI Taxonomy" id="181874"/>
    <lineage>
        <taxon>Eukaryota</taxon>
        <taxon>Fungi</taxon>
        <taxon>Dikarya</taxon>
        <taxon>Basidiomycota</taxon>
        <taxon>Agaricomycotina</taxon>
        <taxon>Agaricomycetes</taxon>
        <taxon>Agaricomycetidae</taxon>
        <taxon>Agaricales</taxon>
        <taxon>Agaricineae</taxon>
        <taxon>Galeropsidaceae</taxon>
        <taxon>Panaeolus</taxon>
    </lineage>
</organism>
<sequence>MYAPNAPVRKRATKAKPKEGNSNKSFLRKAELAHHPDGSSSVVYNDYDLHSLPAPSKDGSTSDTSNTPAQAQSYIPPDVNNFLQSLNIFEPPNYHSSAEADNFQQQFLDDYNLPQELDNAPIPESLESRKQTKTQNDYISEFVSHIEKILPASISGEYLDSDQKHCKDCLPHDQQLGIWKCTDCFDDGVYCRKCMRKRHIANPFHRIQCWLGDHFRTAALWEVGVYVLPPHHKSSTRSACTTRNSLLEIINNRETHKDNEEHRLLKDGHFPATPSAEPTSTDPNPPHAKTNAEGPLDPASDEPFASAENNARDIAEEARLDEIFEQQLLEAYRLYGEKGRGTEIANAAKKARVEHTDPDVREPHWDFKRVVHTNGIHYLPVVHCDCEGTLGLTMDAIAFGLMPASFTQPKTFFTSQLLDFARLCNLELKCSLYQFHQLLLRVTSPMSPTKVKSLYHEFRRMCRLWRWMKKLKWAGFCHHGDPKNPTAGQFTVFCASCPQPGINLPPDWEQDASNPIYGRTFVADGNFKADHVQQKGEDIPLYDGAGIMPSNEQYKEFISKTQEVRTKAACDNSFRAIEAAMTSAKACDITGVVGIACARHGCYCPNGLVDLQRGEQQKNVDYAFAQSLKTSNVDVRQKVTLLYDIACQYFVNLRGRIDPLLSNQDAKKDLRDLVIDRAIGLFHVHAHKDQCFFRFSPTFIPGLGTVAGEILESLWSALNEISISLRTSSLSYRAEMIDDHANDSNHKKMLKMAETLAESLVDAIESSVQHTNIFNDINTRAAKLGIAAQWESEIEAAEMQRMQMPQLMDIYGVDLDKVQQPSTVSNTTPENSETIEKASGTPLDVYLQAAINVEERQFVFFVSIIIITHTETCMIIVVRLELQAIVKKAGSHPSETEITKIENRRETLLGLLANLKELEFKSGCQVVTPVGTTNTTDNNQPPEKKILCLPSNNNIVQDYKAEELDVRIVQATSQLNRIRELIVEKSIQYSHIIRVAKTKAITTRSRQKVNDISDKLDIHCTIYNACHQKLGMLGAGAQTLQQFQTLARSDLNASTALLLPNSEHSTQISLSLSWIWRSQVLTRTGVLPPGSHSASAEDSVHDPVAVQEFLRVHWLRARALDQRWKEEVKLLSCEMEWTVRFFQHRWKEWRSAARNSNTSLPAAAYALRKRNSWLKLAVQADILFKQTNSTYKSPINTK</sequence>
<evidence type="ECO:0000259" key="2">
    <source>
        <dbReference type="Pfam" id="PF18803"/>
    </source>
</evidence>
<dbReference type="InterPro" id="IPR040521">
    <property type="entry name" value="KDZ"/>
</dbReference>
<feature type="region of interest" description="Disordered" evidence="1">
    <location>
        <begin position="267"/>
        <end position="304"/>
    </location>
</feature>
<reference evidence="3 4" key="1">
    <citation type="journal article" date="2018" name="Evol. Lett.">
        <title>Horizontal gene cluster transfer increased hallucinogenic mushroom diversity.</title>
        <authorList>
            <person name="Reynolds H.T."/>
            <person name="Vijayakumar V."/>
            <person name="Gluck-Thaler E."/>
            <person name="Korotkin H.B."/>
            <person name="Matheny P.B."/>
            <person name="Slot J.C."/>
        </authorList>
    </citation>
    <scope>NUCLEOTIDE SEQUENCE [LARGE SCALE GENOMIC DNA]</scope>
    <source>
        <strain evidence="3 4">2629</strain>
    </source>
</reference>
<comment type="caution">
    <text evidence="3">The sequence shown here is derived from an EMBL/GenBank/DDBJ whole genome shotgun (WGS) entry which is preliminary data.</text>
</comment>
<proteinExistence type="predicted"/>
<dbReference type="InterPro" id="IPR041457">
    <property type="entry name" value="CxC2_KDZ-assoc"/>
</dbReference>